<dbReference type="Proteomes" id="UP001055879">
    <property type="component" value="Linkage Group LG12"/>
</dbReference>
<comment type="caution">
    <text evidence="1">The sequence shown here is derived from an EMBL/GenBank/DDBJ whole genome shotgun (WGS) entry which is preliminary data.</text>
</comment>
<accession>A0ACB8YJ85</accession>
<organism evidence="1 2">
    <name type="scientific">Arctium lappa</name>
    <name type="common">Greater burdock</name>
    <name type="synonym">Lappa major</name>
    <dbReference type="NCBI Taxonomy" id="4217"/>
    <lineage>
        <taxon>Eukaryota</taxon>
        <taxon>Viridiplantae</taxon>
        <taxon>Streptophyta</taxon>
        <taxon>Embryophyta</taxon>
        <taxon>Tracheophyta</taxon>
        <taxon>Spermatophyta</taxon>
        <taxon>Magnoliopsida</taxon>
        <taxon>eudicotyledons</taxon>
        <taxon>Gunneridae</taxon>
        <taxon>Pentapetalae</taxon>
        <taxon>asterids</taxon>
        <taxon>campanulids</taxon>
        <taxon>Asterales</taxon>
        <taxon>Asteraceae</taxon>
        <taxon>Carduoideae</taxon>
        <taxon>Cardueae</taxon>
        <taxon>Arctiinae</taxon>
        <taxon>Arctium</taxon>
    </lineage>
</organism>
<gene>
    <name evidence="1" type="ORF">L6452_34374</name>
</gene>
<proteinExistence type="predicted"/>
<evidence type="ECO:0000313" key="1">
    <source>
        <dbReference type="EMBL" id="KAI3685140.1"/>
    </source>
</evidence>
<dbReference type="EMBL" id="CM042058">
    <property type="protein sequence ID" value="KAI3685140.1"/>
    <property type="molecule type" value="Genomic_DNA"/>
</dbReference>
<reference evidence="2" key="1">
    <citation type="journal article" date="2022" name="Mol. Ecol. Resour.">
        <title>The genomes of chicory, endive, great burdock and yacon provide insights into Asteraceae palaeo-polyploidization history and plant inulin production.</title>
        <authorList>
            <person name="Fan W."/>
            <person name="Wang S."/>
            <person name="Wang H."/>
            <person name="Wang A."/>
            <person name="Jiang F."/>
            <person name="Liu H."/>
            <person name="Zhao H."/>
            <person name="Xu D."/>
            <person name="Zhang Y."/>
        </authorList>
    </citation>
    <scope>NUCLEOTIDE SEQUENCE [LARGE SCALE GENOMIC DNA]</scope>
    <source>
        <strain evidence="2">cv. Niubang</strain>
    </source>
</reference>
<keyword evidence="2" id="KW-1185">Reference proteome</keyword>
<protein>
    <submittedName>
        <fullName evidence="1">Uncharacterized protein</fullName>
    </submittedName>
</protein>
<name>A0ACB8YJ85_ARCLA</name>
<evidence type="ECO:0000313" key="2">
    <source>
        <dbReference type="Proteomes" id="UP001055879"/>
    </source>
</evidence>
<reference evidence="1 2" key="2">
    <citation type="journal article" date="2022" name="Mol. Ecol. Resour.">
        <title>The genomes of chicory, endive, great burdock and yacon provide insights into Asteraceae paleo-polyploidization history and plant inulin production.</title>
        <authorList>
            <person name="Fan W."/>
            <person name="Wang S."/>
            <person name="Wang H."/>
            <person name="Wang A."/>
            <person name="Jiang F."/>
            <person name="Liu H."/>
            <person name="Zhao H."/>
            <person name="Xu D."/>
            <person name="Zhang Y."/>
        </authorList>
    </citation>
    <scope>NUCLEOTIDE SEQUENCE [LARGE SCALE GENOMIC DNA]</scope>
    <source>
        <strain evidence="2">cv. Niubang</strain>
    </source>
</reference>
<sequence length="217" mass="24722">MKKNTFSNFTNTTANPLDEDDNEINPALQSKPKMKRIMVKRETEIGKNTAMADGPITDTIMADVANPQQDPTCENIATRSGLRRNDKIHDDRMNTEHETVAPKVNKRELLYVETTNWPEIKVEHKRPAILAWSCNLLKKRELFEIEEAGLGSATLSLKDLIMEREVYTVSLYNVNDERKGNEEMGISEMMDGEPHDKPSRIDKGKGICMEDDDTLKK</sequence>